<feature type="transmembrane region" description="Helical" evidence="6">
    <location>
        <begin position="274"/>
        <end position="293"/>
    </location>
</feature>
<dbReference type="OrthoDB" id="408493at2759"/>
<keyword evidence="2 6" id="KW-0812">Transmembrane</keyword>
<comment type="caution">
    <text evidence="7">The sequence shown here is derived from an EMBL/GenBank/DDBJ whole genome shotgun (WGS) entry which is preliminary data.</text>
</comment>
<dbReference type="GO" id="GO:0000139">
    <property type="term" value="C:Golgi membrane"/>
    <property type="evidence" value="ECO:0007669"/>
    <property type="project" value="InterPro"/>
</dbReference>
<evidence type="ECO:0000256" key="5">
    <source>
        <dbReference type="SAM" id="MobiDB-lite"/>
    </source>
</evidence>
<dbReference type="AlphaFoldDB" id="A0A9W8HGL4"/>
<dbReference type="GO" id="GO:0015165">
    <property type="term" value="F:pyrimidine nucleotide-sugar transmembrane transporter activity"/>
    <property type="evidence" value="ECO:0007669"/>
    <property type="project" value="InterPro"/>
</dbReference>
<feature type="transmembrane region" description="Helical" evidence="6">
    <location>
        <begin position="12"/>
        <end position="28"/>
    </location>
</feature>
<dbReference type="EMBL" id="JANBUM010000187">
    <property type="protein sequence ID" value="KAJ2782092.1"/>
    <property type="molecule type" value="Genomic_DNA"/>
</dbReference>
<evidence type="ECO:0000256" key="3">
    <source>
        <dbReference type="ARBA" id="ARBA00022989"/>
    </source>
</evidence>
<dbReference type="NCBIfam" id="TIGR00803">
    <property type="entry name" value="nst"/>
    <property type="match status" value="1"/>
</dbReference>
<dbReference type="InterPro" id="IPR037185">
    <property type="entry name" value="EmrE-like"/>
</dbReference>
<evidence type="ECO:0000256" key="4">
    <source>
        <dbReference type="ARBA" id="ARBA00023136"/>
    </source>
</evidence>
<protein>
    <submittedName>
        <fullName evidence="7">UDP-galactose transporter Gms1</fullName>
    </submittedName>
</protein>
<gene>
    <name evidence="7" type="primary">gms1</name>
    <name evidence="7" type="ORF">GGI15_003026</name>
</gene>
<proteinExistence type="predicted"/>
<keyword evidence="4 6" id="KW-0472">Membrane</keyword>
<keyword evidence="8" id="KW-1185">Reference proteome</keyword>
<feature type="transmembrane region" description="Helical" evidence="6">
    <location>
        <begin position="248"/>
        <end position="267"/>
    </location>
</feature>
<dbReference type="InterPro" id="IPR007271">
    <property type="entry name" value="Nuc_sug_transpt"/>
</dbReference>
<evidence type="ECO:0000256" key="6">
    <source>
        <dbReference type="SAM" id="Phobius"/>
    </source>
</evidence>
<reference evidence="7" key="1">
    <citation type="submission" date="2022-07" db="EMBL/GenBank/DDBJ databases">
        <title>Phylogenomic reconstructions and comparative analyses of Kickxellomycotina fungi.</title>
        <authorList>
            <person name="Reynolds N.K."/>
            <person name="Stajich J.E."/>
            <person name="Barry K."/>
            <person name="Grigoriev I.V."/>
            <person name="Crous P."/>
            <person name="Smith M.E."/>
        </authorList>
    </citation>
    <scope>NUCLEOTIDE SEQUENCE</scope>
    <source>
        <strain evidence="7">BCRC 34489</strain>
    </source>
</reference>
<dbReference type="Pfam" id="PF04142">
    <property type="entry name" value="Nuc_sug_transp"/>
    <property type="match status" value="1"/>
</dbReference>
<feature type="transmembrane region" description="Helical" evidence="6">
    <location>
        <begin position="121"/>
        <end position="138"/>
    </location>
</feature>
<feature type="transmembrane region" description="Helical" evidence="6">
    <location>
        <begin position="299"/>
        <end position="316"/>
    </location>
</feature>
<keyword evidence="3 6" id="KW-1133">Transmembrane helix</keyword>
<feature type="transmembrane region" description="Helical" evidence="6">
    <location>
        <begin position="145"/>
        <end position="162"/>
    </location>
</feature>
<evidence type="ECO:0000313" key="7">
    <source>
        <dbReference type="EMBL" id="KAJ2782092.1"/>
    </source>
</evidence>
<feature type="region of interest" description="Disordered" evidence="5">
    <location>
        <begin position="334"/>
        <end position="361"/>
    </location>
</feature>
<evidence type="ECO:0000256" key="1">
    <source>
        <dbReference type="ARBA" id="ARBA00004141"/>
    </source>
</evidence>
<feature type="transmembrane region" description="Helical" evidence="6">
    <location>
        <begin position="174"/>
        <end position="195"/>
    </location>
</feature>
<feature type="transmembrane region" description="Helical" evidence="6">
    <location>
        <begin position="40"/>
        <end position="62"/>
    </location>
</feature>
<evidence type="ECO:0000313" key="8">
    <source>
        <dbReference type="Proteomes" id="UP001140172"/>
    </source>
</evidence>
<dbReference type="PANTHER" id="PTHR10231">
    <property type="entry name" value="NUCLEOTIDE-SUGAR TRANSMEMBRANE TRANSPORTER"/>
    <property type="match status" value="1"/>
</dbReference>
<sequence>MDAQVFGVPLKYVSLVVLTLQNSLLVLVMRYSRVSSSVQYYASTAVLLSELAKFTVCLALAVRERLQSPTPGQSLARRLFDDVLGGDSWKMMIPAGLYTIQNNLQYAAVTLLDAATFQVTYQLKILTTALCAVLMLGTQLGRMRWLALVLLTAGVALVQLPASDGASQRSSRAPVLGLLTVGLACVLSGLAGVYFEKVLKGSRQSVWLRNVQLSLFSTVPALFGVLFVDGRGVRLDGFFYGYSRWTCAAIACQALGGLIVAVVVKYADNILKGFATSISIVLSCLASVWLFGFRITPPFVVGAALVIYATYLYGAASDATKAKLTPLPVATADLDDDGSDNAPGRRGGGQTIGLRTIGSDE</sequence>
<dbReference type="Proteomes" id="UP001140172">
    <property type="component" value="Unassembled WGS sequence"/>
</dbReference>
<dbReference type="SUPFAM" id="SSF103481">
    <property type="entry name" value="Multidrug resistance efflux transporter EmrE"/>
    <property type="match status" value="1"/>
</dbReference>
<feature type="transmembrane region" description="Helical" evidence="6">
    <location>
        <begin position="207"/>
        <end position="228"/>
    </location>
</feature>
<dbReference type="PIRSF" id="PIRSF005799">
    <property type="entry name" value="UDP-gal_transpt"/>
    <property type="match status" value="1"/>
</dbReference>
<organism evidence="7 8">
    <name type="scientific">Coemansia interrupta</name>
    <dbReference type="NCBI Taxonomy" id="1126814"/>
    <lineage>
        <taxon>Eukaryota</taxon>
        <taxon>Fungi</taxon>
        <taxon>Fungi incertae sedis</taxon>
        <taxon>Zoopagomycota</taxon>
        <taxon>Kickxellomycotina</taxon>
        <taxon>Kickxellomycetes</taxon>
        <taxon>Kickxellales</taxon>
        <taxon>Kickxellaceae</taxon>
        <taxon>Coemansia</taxon>
    </lineage>
</organism>
<evidence type="ECO:0000256" key="2">
    <source>
        <dbReference type="ARBA" id="ARBA00022692"/>
    </source>
</evidence>
<comment type="subcellular location">
    <subcellularLocation>
        <location evidence="1">Membrane</location>
        <topology evidence="1">Multi-pass membrane protein</topology>
    </subcellularLocation>
</comment>
<name>A0A9W8HGL4_9FUNG</name>
<accession>A0A9W8HGL4</accession>